<name>A0A501PG18_9PROT</name>
<evidence type="ECO:0000256" key="11">
    <source>
        <dbReference type="PROSITE-ProRule" id="PRU01360"/>
    </source>
</evidence>
<evidence type="ECO:0000256" key="5">
    <source>
        <dbReference type="ARBA" id="ARBA00022692"/>
    </source>
</evidence>
<protein>
    <submittedName>
        <fullName evidence="16">TonB-dependent receptor</fullName>
    </submittedName>
</protein>
<dbReference type="Proteomes" id="UP000319148">
    <property type="component" value="Unassembled WGS sequence"/>
</dbReference>
<keyword evidence="5 11" id="KW-0812">Transmembrane</keyword>
<reference evidence="17" key="1">
    <citation type="submission" date="2019-06" db="EMBL/GenBank/DDBJ databases">
        <title>The complete genome of Emcibacter congregatus ZYLT.</title>
        <authorList>
            <person name="Zhao Z."/>
        </authorList>
    </citation>
    <scope>NUCLEOTIDE SEQUENCE [LARGE SCALE GENOMIC DNA]</scope>
    <source>
        <strain evidence="17">MCCC 1A06723</strain>
    </source>
</reference>
<dbReference type="Gene3D" id="2.40.170.20">
    <property type="entry name" value="TonB-dependent receptor, beta-barrel domain"/>
    <property type="match status" value="1"/>
</dbReference>
<keyword evidence="8 12" id="KW-0798">TonB box</keyword>
<evidence type="ECO:0000256" key="2">
    <source>
        <dbReference type="ARBA" id="ARBA00022448"/>
    </source>
</evidence>
<dbReference type="Pfam" id="PF00593">
    <property type="entry name" value="TonB_dep_Rec_b-barrel"/>
    <property type="match status" value="1"/>
</dbReference>
<evidence type="ECO:0000256" key="6">
    <source>
        <dbReference type="ARBA" id="ARBA00023004"/>
    </source>
</evidence>
<evidence type="ECO:0000256" key="3">
    <source>
        <dbReference type="ARBA" id="ARBA00022452"/>
    </source>
</evidence>
<dbReference type="AlphaFoldDB" id="A0A501PG18"/>
<dbReference type="CDD" id="cd01347">
    <property type="entry name" value="ligand_gated_channel"/>
    <property type="match status" value="1"/>
</dbReference>
<keyword evidence="9 11" id="KW-0472">Membrane</keyword>
<evidence type="ECO:0000256" key="8">
    <source>
        <dbReference type="ARBA" id="ARBA00023077"/>
    </source>
</evidence>
<gene>
    <name evidence="16" type="ORF">FIV46_12650</name>
</gene>
<dbReference type="Pfam" id="PF07715">
    <property type="entry name" value="Plug"/>
    <property type="match status" value="1"/>
</dbReference>
<dbReference type="InterPro" id="IPR039426">
    <property type="entry name" value="TonB-dep_rcpt-like"/>
</dbReference>
<dbReference type="PROSITE" id="PS52016">
    <property type="entry name" value="TONB_DEPENDENT_REC_3"/>
    <property type="match status" value="1"/>
</dbReference>
<dbReference type="OrthoDB" id="9760333at2"/>
<dbReference type="PANTHER" id="PTHR32552:SF81">
    <property type="entry name" value="TONB-DEPENDENT OUTER MEMBRANE RECEPTOR"/>
    <property type="match status" value="1"/>
</dbReference>
<evidence type="ECO:0000313" key="16">
    <source>
        <dbReference type="EMBL" id="TPD59078.1"/>
    </source>
</evidence>
<evidence type="ECO:0000259" key="14">
    <source>
        <dbReference type="Pfam" id="PF00593"/>
    </source>
</evidence>
<keyword evidence="16" id="KW-0675">Receptor</keyword>
<sequence>MIIGRQLLKSLYYTTAASLTLTALTASQATAQDEEAAFVLEEITVTARKVEENLQDTPVAISAFTGEGLERRQIFSTDDLDNVTPNLQFSNNAPLAGNNNSSQVFIRGIGQTDPTSTVDPGVGIYIDDVYMGQSVGGTMDFRDIAGVQVLRGPQGTLFGRNTIGGAILLTTKEPGEEFGGTFKGGVGSDNLRELNLALDIPLGDKVKSRFTYGTRIQDGYVIRVSDGTDLGDKNSYTATGKIVFTPSDDFEIKLQFDYTKADENGSPLVFAEANENAVFMRAASAAAGCPGYVDWTSGPVPMIDDDRCANDFQNKGPFANNGTNPLKSILENWGSSLHLTYDVSESLTLKSITSYRELNWEGVRDADNTPLPILHTSYVSDGEQFSQELQALYTADKLTGVAGLYYYEEKIDDDVWVTLSPPPFPTGVGDSDDNITDNSNWAAFTQWSYDITDQLTVTLGARYTSETKASTPDQYGEPNPADKYLPVMKYSQDFDAFTVNANLSYRVNENVMTYLSYSEGFKSGGWNSHFNTNFDDTPEHLALLEQVHPFDEETAKNYEIGFKADLLDNTLRVNGAVFSTDYTDLQLVYRVIVAPFITNAGKASNDGAELELTWLPADNLVIDAGVGYLDATIDEVVTFPQPEISGSIAAGNRLPFAPKWQANFGIGYTFDPDGSDLTWTPRVDLNYQSKTYFDAINTEEIAQDGRTIVNASIILEPSDETWKFVFGVNNLTDKLYPIAGNSSLGTSSGYAEIAYARKREWFANFEYNF</sequence>
<organism evidence="16 17">
    <name type="scientific">Emcibacter nanhaiensis</name>
    <dbReference type="NCBI Taxonomy" id="1505037"/>
    <lineage>
        <taxon>Bacteria</taxon>
        <taxon>Pseudomonadati</taxon>
        <taxon>Pseudomonadota</taxon>
        <taxon>Alphaproteobacteria</taxon>
        <taxon>Emcibacterales</taxon>
        <taxon>Emcibacteraceae</taxon>
        <taxon>Emcibacter</taxon>
    </lineage>
</organism>
<proteinExistence type="inferred from homology"/>
<dbReference type="GO" id="GO:0006826">
    <property type="term" value="P:iron ion transport"/>
    <property type="evidence" value="ECO:0007669"/>
    <property type="project" value="UniProtKB-KW"/>
</dbReference>
<dbReference type="InterPro" id="IPR000531">
    <property type="entry name" value="Beta-barrel_TonB"/>
</dbReference>
<feature type="domain" description="TonB-dependent receptor plug" evidence="15">
    <location>
        <begin position="54"/>
        <end position="166"/>
    </location>
</feature>
<keyword evidence="10 11" id="KW-0998">Cell outer membrane</keyword>
<evidence type="ECO:0000256" key="4">
    <source>
        <dbReference type="ARBA" id="ARBA00022496"/>
    </source>
</evidence>
<keyword evidence="6" id="KW-0408">Iron</keyword>
<keyword evidence="7" id="KW-0406">Ion transport</keyword>
<feature type="domain" description="TonB-dependent receptor-like beta-barrel" evidence="14">
    <location>
        <begin position="316"/>
        <end position="731"/>
    </location>
</feature>
<evidence type="ECO:0000256" key="12">
    <source>
        <dbReference type="RuleBase" id="RU003357"/>
    </source>
</evidence>
<evidence type="ECO:0000256" key="7">
    <source>
        <dbReference type="ARBA" id="ARBA00023065"/>
    </source>
</evidence>
<keyword evidence="17" id="KW-1185">Reference proteome</keyword>
<evidence type="ECO:0000259" key="15">
    <source>
        <dbReference type="Pfam" id="PF07715"/>
    </source>
</evidence>
<evidence type="ECO:0000256" key="10">
    <source>
        <dbReference type="ARBA" id="ARBA00023237"/>
    </source>
</evidence>
<keyword evidence="3 11" id="KW-1134">Transmembrane beta strand</keyword>
<feature type="signal peptide" evidence="13">
    <location>
        <begin position="1"/>
        <end position="31"/>
    </location>
</feature>
<dbReference type="EMBL" id="VFIY01000015">
    <property type="protein sequence ID" value="TPD59078.1"/>
    <property type="molecule type" value="Genomic_DNA"/>
</dbReference>
<feature type="chain" id="PRO_5021290559" evidence="13">
    <location>
        <begin position="32"/>
        <end position="769"/>
    </location>
</feature>
<dbReference type="InterPro" id="IPR036942">
    <property type="entry name" value="Beta-barrel_TonB_sf"/>
</dbReference>
<comment type="caution">
    <text evidence="16">The sequence shown here is derived from an EMBL/GenBank/DDBJ whole genome shotgun (WGS) entry which is preliminary data.</text>
</comment>
<accession>A0A501PG18</accession>
<keyword evidence="13" id="KW-0732">Signal</keyword>
<dbReference type="InterPro" id="IPR012910">
    <property type="entry name" value="Plug_dom"/>
</dbReference>
<evidence type="ECO:0000256" key="13">
    <source>
        <dbReference type="SAM" id="SignalP"/>
    </source>
</evidence>
<keyword evidence="2 11" id="KW-0813">Transport</keyword>
<comment type="subcellular location">
    <subcellularLocation>
        <location evidence="1 11">Cell outer membrane</location>
        <topology evidence="1 11">Multi-pass membrane protein</topology>
    </subcellularLocation>
</comment>
<dbReference type="SUPFAM" id="SSF56935">
    <property type="entry name" value="Porins"/>
    <property type="match status" value="1"/>
</dbReference>
<dbReference type="GO" id="GO:0009279">
    <property type="term" value="C:cell outer membrane"/>
    <property type="evidence" value="ECO:0007669"/>
    <property type="project" value="UniProtKB-SubCell"/>
</dbReference>
<evidence type="ECO:0000313" key="17">
    <source>
        <dbReference type="Proteomes" id="UP000319148"/>
    </source>
</evidence>
<dbReference type="PANTHER" id="PTHR32552">
    <property type="entry name" value="FERRICHROME IRON RECEPTOR-RELATED"/>
    <property type="match status" value="1"/>
</dbReference>
<keyword evidence="4" id="KW-0410">Iron transport</keyword>
<dbReference type="RefSeq" id="WP_139941297.1">
    <property type="nucleotide sequence ID" value="NZ_JBHSYP010000002.1"/>
</dbReference>
<evidence type="ECO:0000256" key="1">
    <source>
        <dbReference type="ARBA" id="ARBA00004571"/>
    </source>
</evidence>
<comment type="similarity">
    <text evidence="11 12">Belongs to the TonB-dependent receptor family.</text>
</comment>
<evidence type="ECO:0000256" key="9">
    <source>
        <dbReference type="ARBA" id="ARBA00023136"/>
    </source>
</evidence>